<dbReference type="SUPFAM" id="SSF53649">
    <property type="entry name" value="Alkaline phosphatase-like"/>
    <property type="match status" value="1"/>
</dbReference>
<keyword evidence="9" id="KW-1185">Reference proteome</keyword>
<dbReference type="PANTHER" id="PTHR47371:SF3">
    <property type="entry name" value="PHOSPHOGLYCEROL TRANSFERASE I"/>
    <property type="match status" value="1"/>
</dbReference>
<dbReference type="PANTHER" id="PTHR47371">
    <property type="entry name" value="LIPOTEICHOIC ACID SYNTHASE"/>
    <property type="match status" value="1"/>
</dbReference>
<evidence type="ECO:0000256" key="1">
    <source>
        <dbReference type="ARBA" id="ARBA00004651"/>
    </source>
</evidence>
<dbReference type="InterPro" id="IPR000917">
    <property type="entry name" value="Sulfatase_N"/>
</dbReference>
<evidence type="ECO:0000313" key="8">
    <source>
        <dbReference type="EMBL" id="RKS86957.1"/>
    </source>
</evidence>
<dbReference type="Pfam" id="PF00884">
    <property type="entry name" value="Sulfatase"/>
    <property type="match status" value="1"/>
</dbReference>
<dbReference type="InterPro" id="IPR050448">
    <property type="entry name" value="OpgB/LTA_synthase_biosynth"/>
</dbReference>
<dbReference type="Proteomes" id="UP000278542">
    <property type="component" value="Unassembled WGS sequence"/>
</dbReference>
<dbReference type="Gene3D" id="3.40.720.10">
    <property type="entry name" value="Alkaline Phosphatase, subunit A"/>
    <property type="match status" value="1"/>
</dbReference>
<dbReference type="GO" id="GO:0016740">
    <property type="term" value="F:transferase activity"/>
    <property type="evidence" value="ECO:0007669"/>
    <property type="project" value="UniProtKB-KW"/>
</dbReference>
<feature type="transmembrane region" description="Helical" evidence="6">
    <location>
        <begin position="54"/>
        <end position="72"/>
    </location>
</feature>
<evidence type="ECO:0000256" key="6">
    <source>
        <dbReference type="SAM" id="Phobius"/>
    </source>
</evidence>
<accession>A0A495RHF1</accession>
<evidence type="ECO:0000256" key="3">
    <source>
        <dbReference type="ARBA" id="ARBA00022692"/>
    </source>
</evidence>
<gene>
    <name evidence="8" type="ORF">DES39_0163</name>
</gene>
<dbReference type="RefSeq" id="WP_121143881.1">
    <property type="nucleotide sequence ID" value="NZ_RBWY01000001.1"/>
</dbReference>
<name>A0A495RHF1_9GAMM</name>
<proteinExistence type="predicted"/>
<organism evidence="8 9">
    <name type="scientific">Orbus hercynius</name>
    <dbReference type="NCBI Taxonomy" id="593135"/>
    <lineage>
        <taxon>Bacteria</taxon>
        <taxon>Pseudomonadati</taxon>
        <taxon>Pseudomonadota</taxon>
        <taxon>Gammaproteobacteria</taxon>
        <taxon>Orbales</taxon>
        <taxon>Orbaceae</taxon>
        <taxon>Orbus</taxon>
    </lineage>
</organism>
<comment type="subcellular location">
    <subcellularLocation>
        <location evidence="1">Cell membrane</location>
        <topology evidence="1">Multi-pass membrane protein</topology>
    </subcellularLocation>
</comment>
<reference evidence="8 9" key="1">
    <citation type="submission" date="2018-10" db="EMBL/GenBank/DDBJ databases">
        <title>Genomic Encyclopedia of Type Strains, Phase IV (KMG-IV): sequencing the most valuable type-strain genomes for metagenomic binning, comparative biology and taxonomic classification.</title>
        <authorList>
            <person name="Goeker M."/>
        </authorList>
    </citation>
    <scope>NUCLEOTIDE SEQUENCE [LARGE SCALE GENOMIC DNA]</scope>
    <source>
        <strain evidence="8 9">DSM 22228</strain>
    </source>
</reference>
<dbReference type="InterPro" id="IPR017850">
    <property type="entry name" value="Alkaline_phosphatase_core_sf"/>
</dbReference>
<feature type="transmembrane region" description="Helical" evidence="6">
    <location>
        <begin position="12"/>
        <end position="42"/>
    </location>
</feature>
<dbReference type="GO" id="GO:0005886">
    <property type="term" value="C:plasma membrane"/>
    <property type="evidence" value="ECO:0007669"/>
    <property type="project" value="UniProtKB-SubCell"/>
</dbReference>
<sequence>MKKILFSLKITYALLIIIIAFITCTNAVGLSVFTFIAFGFYASLATMIVFLTRRIALSLVITSSLLIILQLLNQIKVHYYKERLFFSDFYVAFDPKNFSTLLHYPSASLYLFALLIFLIANIWLFRTEKKISQLSRWGSLLISIILFCGIVYVSKQAHVNRLWQQYLPKGRGTIANLFISSNQFTYEPPIFGNSSAYFLDKLSTFQPSISAATPVLTKKPDVVVFLQESTVNPQLFDIPSSNVPSYEMFSQPNSNLMRVQTFGGGTWLTEFSMLTGLNTNDFSYRKNSVYYVVAPHIQTSLFKEFNDNGYFTVVLSPMGYGNYNAGPAYTSFGMQKFFMPQDLGYAAEQNENLWKIPTQDLLDRVKMILDTYTDKPLFIFVLSMNEHGPYDPNFVDETQIESSVTDKQFVGRFNDYLSRITPLDSATQDFSRYIQHRQNPTLFLYFGDHQPALSWGGDYKTKLSAADYLTQYTLTTNYPSSVEHNELTDVSLVSGLILEKTGVQYSDFYRANIAMRYLCDGKLDDCEDKQLVESYKHYIYQDLQDAGQLIQH</sequence>
<dbReference type="AlphaFoldDB" id="A0A495RHF1"/>
<evidence type="ECO:0000256" key="4">
    <source>
        <dbReference type="ARBA" id="ARBA00022989"/>
    </source>
</evidence>
<feature type="domain" description="Sulfatase N-terminal" evidence="7">
    <location>
        <begin position="220"/>
        <end position="462"/>
    </location>
</feature>
<dbReference type="OrthoDB" id="5363296at2"/>
<feature type="transmembrane region" description="Helical" evidence="6">
    <location>
        <begin position="137"/>
        <end position="154"/>
    </location>
</feature>
<keyword evidence="4 6" id="KW-1133">Transmembrane helix</keyword>
<keyword evidence="8" id="KW-0808">Transferase</keyword>
<keyword evidence="2" id="KW-1003">Cell membrane</keyword>
<evidence type="ECO:0000256" key="5">
    <source>
        <dbReference type="ARBA" id="ARBA00023136"/>
    </source>
</evidence>
<evidence type="ECO:0000313" key="9">
    <source>
        <dbReference type="Proteomes" id="UP000278542"/>
    </source>
</evidence>
<keyword evidence="5 6" id="KW-0472">Membrane</keyword>
<evidence type="ECO:0000259" key="7">
    <source>
        <dbReference type="Pfam" id="PF00884"/>
    </source>
</evidence>
<comment type="caution">
    <text evidence="8">The sequence shown here is derived from an EMBL/GenBank/DDBJ whole genome shotgun (WGS) entry which is preliminary data.</text>
</comment>
<dbReference type="EMBL" id="RBWY01000001">
    <property type="protein sequence ID" value="RKS86957.1"/>
    <property type="molecule type" value="Genomic_DNA"/>
</dbReference>
<evidence type="ECO:0000256" key="2">
    <source>
        <dbReference type="ARBA" id="ARBA00022475"/>
    </source>
</evidence>
<protein>
    <submittedName>
        <fullName evidence="8">Phosphoglycerol transferase MdoB-like AlkP superfamily enzyme</fullName>
    </submittedName>
</protein>
<feature type="transmembrane region" description="Helical" evidence="6">
    <location>
        <begin position="107"/>
        <end position="125"/>
    </location>
</feature>
<keyword evidence="3 6" id="KW-0812">Transmembrane</keyword>